<keyword evidence="1" id="KW-0614">Plasmid</keyword>
<dbReference type="Pfam" id="PF06841">
    <property type="entry name" value="Phage_T4_gp19"/>
    <property type="match status" value="1"/>
</dbReference>
<sequence length="150" mass="16473">MAGEKQNSTWPLPKFYFSVTGLPGGPVSFQEVTGLETEVTPIEYRHGDSKSFYPIKMPGLGKVGNVTMRKGIFVNDASLWNWFNQIKMNTIARVTVVVNLLDETGAPKMVWTLNNAFPIKVTGTDLKSEGNEVAVESVDIAFETMTVSAP</sequence>
<dbReference type="OrthoDB" id="9790161at2"/>
<dbReference type="PANTHER" id="PTHR38009:SF1">
    <property type="entry name" value="CONSERVED HYPOTHETICAL PHAGE TAIL PROTEIN"/>
    <property type="match status" value="1"/>
</dbReference>
<evidence type="ECO:0000313" key="2">
    <source>
        <dbReference type="Proteomes" id="UP000245629"/>
    </source>
</evidence>
<keyword evidence="2" id="KW-1185">Reference proteome</keyword>
<geneLocation type="plasmid" evidence="1 2">
    <name>unnamed3</name>
</geneLocation>
<gene>
    <name evidence="1" type="ORF">DEW08_28085</name>
</gene>
<dbReference type="InterPro" id="IPR010667">
    <property type="entry name" value="Phage_T4_Gp19"/>
</dbReference>
<dbReference type="AlphaFoldDB" id="A0A2S2CZC9"/>
<evidence type="ECO:0000313" key="1">
    <source>
        <dbReference type="EMBL" id="AWK89883.1"/>
    </source>
</evidence>
<dbReference type="EMBL" id="CP029358">
    <property type="protein sequence ID" value="AWK89883.1"/>
    <property type="molecule type" value="Genomic_DNA"/>
</dbReference>
<dbReference type="KEGG" id="azz:DEW08_28085"/>
<reference evidence="2" key="1">
    <citation type="submission" date="2018-05" db="EMBL/GenBank/DDBJ databases">
        <title>Azospirillum thermophila sp. nov., a novel isolated from hot spring.</title>
        <authorList>
            <person name="Zhao Z."/>
        </authorList>
    </citation>
    <scope>NUCLEOTIDE SEQUENCE [LARGE SCALE GENOMIC DNA]</scope>
    <source>
        <strain evidence="2">CFH 70021</strain>
        <plasmid evidence="2">unnamed3</plasmid>
    </source>
</reference>
<proteinExistence type="predicted"/>
<dbReference type="NCBIfam" id="TIGR02241">
    <property type="entry name" value="conserved hypothetical phage tail region protein"/>
    <property type="match status" value="1"/>
</dbReference>
<name>A0A2S2CZC9_9PROT</name>
<dbReference type="PANTHER" id="PTHR38009">
    <property type="entry name" value="CONSERVED HYPOTHETICAL PHAGE TAIL PROTEIN"/>
    <property type="match status" value="1"/>
</dbReference>
<accession>A0A2S2CZC9</accession>
<dbReference type="InterPro" id="IPR011747">
    <property type="entry name" value="CHP02241"/>
</dbReference>
<dbReference type="Proteomes" id="UP000245629">
    <property type="component" value="Plasmid unnamed3"/>
</dbReference>
<dbReference type="RefSeq" id="WP_109333626.1">
    <property type="nucleotide sequence ID" value="NZ_CP029358.1"/>
</dbReference>
<dbReference type="GO" id="GO:0005198">
    <property type="term" value="F:structural molecule activity"/>
    <property type="evidence" value="ECO:0007669"/>
    <property type="project" value="InterPro"/>
</dbReference>
<organism evidence="1 2">
    <name type="scientific">Azospirillum thermophilum</name>
    <dbReference type="NCBI Taxonomy" id="2202148"/>
    <lineage>
        <taxon>Bacteria</taxon>
        <taxon>Pseudomonadati</taxon>
        <taxon>Pseudomonadota</taxon>
        <taxon>Alphaproteobacteria</taxon>
        <taxon>Rhodospirillales</taxon>
        <taxon>Azospirillaceae</taxon>
        <taxon>Azospirillum</taxon>
    </lineage>
</organism>
<protein>
    <submittedName>
        <fullName evidence="1">Phage tail protein</fullName>
    </submittedName>
</protein>